<organism evidence="6 7">
    <name type="scientific">Secundilactobacillus pentosiphilus</name>
    <dbReference type="NCBI Taxonomy" id="1714682"/>
    <lineage>
        <taxon>Bacteria</taxon>
        <taxon>Bacillati</taxon>
        <taxon>Bacillota</taxon>
        <taxon>Bacilli</taxon>
        <taxon>Lactobacillales</taxon>
        <taxon>Lactobacillaceae</taxon>
        <taxon>Secundilactobacillus</taxon>
    </lineage>
</organism>
<gene>
    <name evidence="6" type="primary">arsR_1</name>
    <name evidence="5" type="ORF">IWT140_00659</name>
    <name evidence="6" type="ORF">IWT25_00286</name>
</gene>
<dbReference type="PROSITE" id="PS50987">
    <property type="entry name" value="HTH_ARSR_2"/>
    <property type="match status" value="1"/>
</dbReference>
<dbReference type="CDD" id="cd00090">
    <property type="entry name" value="HTH_ARSR"/>
    <property type="match status" value="1"/>
</dbReference>
<evidence type="ECO:0000256" key="3">
    <source>
        <dbReference type="ARBA" id="ARBA00023163"/>
    </source>
</evidence>
<dbReference type="Pfam" id="PF01022">
    <property type="entry name" value="HTH_5"/>
    <property type="match status" value="1"/>
</dbReference>
<comment type="caution">
    <text evidence="6">The sequence shown here is derived from an EMBL/GenBank/DDBJ whole genome shotgun (WGS) entry which is preliminary data.</text>
</comment>
<dbReference type="NCBIfam" id="NF033788">
    <property type="entry name" value="HTH_metalloreg"/>
    <property type="match status" value="1"/>
</dbReference>
<evidence type="ECO:0000313" key="7">
    <source>
        <dbReference type="Proteomes" id="UP000198414"/>
    </source>
</evidence>
<proteinExistence type="predicted"/>
<dbReference type="OrthoDB" id="9794330at2"/>
<dbReference type="InterPro" id="IPR036390">
    <property type="entry name" value="WH_DNA-bd_sf"/>
</dbReference>
<dbReference type="InterPro" id="IPR051011">
    <property type="entry name" value="Metal_resp_trans_reg"/>
</dbReference>
<dbReference type="InterPro" id="IPR001845">
    <property type="entry name" value="HTH_ArsR_DNA-bd_dom"/>
</dbReference>
<dbReference type="GO" id="GO:0003677">
    <property type="term" value="F:DNA binding"/>
    <property type="evidence" value="ECO:0007669"/>
    <property type="project" value="UniProtKB-KW"/>
</dbReference>
<evidence type="ECO:0000313" key="5">
    <source>
        <dbReference type="EMBL" id="GAX03061.1"/>
    </source>
</evidence>
<evidence type="ECO:0000256" key="2">
    <source>
        <dbReference type="ARBA" id="ARBA00023125"/>
    </source>
</evidence>
<dbReference type="Gene3D" id="1.10.10.10">
    <property type="entry name" value="Winged helix-like DNA-binding domain superfamily/Winged helix DNA-binding domain"/>
    <property type="match status" value="1"/>
</dbReference>
<sequence length="114" mass="12852">MEDPKHLEIVTHLKDHLIVSSELENVVALFKTLGDVTRVRIILALAESTLSVTELTEVLDLNQSTVSHQLSLLKQQNLVKGTRNGKNIHYELSDRHIMTIVDQVKAHVSEHGRN</sequence>
<evidence type="ECO:0000313" key="8">
    <source>
        <dbReference type="Proteomes" id="UP000198430"/>
    </source>
</evidence>
<keyword evidence="1" id="KW-0805">Transcription regulation</keyword>
<keyword evidence="3" id="KW-0804">Transcription</keyword>
<dbReference type="EMBL" id="BCMH01000003">
    <property type="protein sequence ID" value="GAX03061.1"/>
    <property type="molecule type" value="Genomic_DNA"/>
</dbReference>
<dbReference type="Proteomes" id="UP000198414">
    <property type="component" value="Unassembled WGS sequence"/>
</dbReference>
<dbReference type="AlphaFoldDB" id="A0A1Z5ITB0"/>
<accession>A0A1Z5ITB0</accession>
<dbReference type="RefSeq" id="WP_089088041.1">
    <property type="nucleotide sequence ID" value="NZ_BCMH01000003.1"/>
</dbReference>
<evidence type="ECO:0000313" key="6">
    <source>
        <dbReference type="EMBL" id="GAX04984.1"/>
    </source>
</evidence>
<dbReference type="SUPFAM" id="SSF46785">
    <property type="entry name" value="Winged helix' DNA-binding domain"/>
    <property type="match status" value="1"/>
</dbReference>
<name>A0A1Z5ITB0_9LACO</name>
<evidence type="ECO:0000259" key="4">
    <source>
        <dbReference type="PROSITE" id="PS50987"/>
    </source>
</evidence>
<dbReference type="SMART" id="SM00418">
    <property type="entry name" value="HTH_ARSR"/>
    <property type="match status" value="1"/>
</dbReference>
<dbReference type="PANTHER" id="PTHR43132:SF6">
    <property type="entry name" value="HTH-TYPE TRANSCRIPTIONAL REPRESSOR CZRA"/>
    <property type="match status" value="1"/>
</dbReference>
<dbReference type="GO" id="GO:0003700">
    <property type="term" value="F:DNA-binding transcription factor activity"/>
    <property type="evidence" value="ECO:0007669"/>
    <property type="project" value="InterPro"/>
</dbReference>
<keyword evidence="2" id="KW-0238">DNA-binding</keyword>
<dbReference type="PRINTS" id="PR00778">
    <property type="entry name" value="HTHARSR"/>
</dbReference>
<dbReference type="PANTHER" id="PTHR43132">
    <property type="entry name" value="ARSENICAL RESISTANCE OPERON REPRESSOR ARSR-RELATED"/>
    <property type="match status" value="1"/>
</dbReference>
<dbReference type="EMBL" id="BCMI01000002">
    <property type="protein sequence ID" value="GAX04984.1"/>
    <property type="molecule type" value="Genomic_DNA"/>
</dbReference>
<evidence type="ECO:0000256" key="1">
    <source>
        <dbReference type="ARBA" id="ARBA00023015"/>
    </source>
</evidence>
<dbReference type="InterPro" id="IPR036388">
    <property type="entry name" value="WH-like_DNA-bd_sf"/>
</dbReference>
<feature type="domain" description="HTH arsR-type" evidence="4">
    <location>
        <begin position="18"/>
        <end position="112"/>
    </location>
</feature>
<reference evidence="7 8" key="1">
    <citation type="submission" date="2015-11" db="EMBL/GenBank/DDBJ databases">
        <title>Draft genome sequences of new species of the genus Lactobacillus isolated from orchardgrass silage.</title>
        <authorList>
            <person name="Tohno M."/>
            <person name="Tanizawa Y."/>
            <person name="Arita M."/>
        </authorList>
    </citation>
    <scope>NUCLEOTIDE SEQUENCE [LARGE SCALE GENOMIC DNA]</scope>
    <source>
        <strain evidence="5 8">IWT140</strain>
        <strain evidence="6 7">IWT25</strain>
    </source>
</reference>
<dbReference type="Proteomes" id="UP000198430">
    <property type="component" value="Unassembled WGS sequence"/>
</dbReference>
<keyword evidence="8" id="KW-1185">Reference proteome</keyword>
<accession>A0A1Z5INN8</accession>
<protein>
    <submittedName>
        <fullName evidence="6">ArsR family transcriptional regulator</fullName>
    </submittedName>
</protein>
<dbReference type="InterPro" id="IPR011991">
    <property type="entry name" value="ArsR-like_HTH"/>
</dbReference>